<sequence length="68" mass="7522">MDAQTTLPPVRIQAASSMPISTEETQARLDQFLADFQNRSTASKAGDMTVTVQLQKLNEALRAERQSK</sequence>
<dbReference type="Proteomes" id="UP000076761">
    <property type="component" value="Unassembled WGS sequence"/>
</dbReference>
<protein>
    <submittedName>
        <fullName evidence="1">Uncharacterized protein</fullName>
    </submittedName>
</protein>
<keyword evidence="2" id="KW-1185">Reference proteome</keyword>
<gene>
    <name evidence="1" type="ORF">NEOLEDRAFT_1133687</name>
</gene>
<dbReference type="InParanoid" id="A0A165SKY6"/>
<dbReference type="EMBL" id="KV425572">
    <property type="protein sequence ID" value="KZT25317.1"/>
    <property type="molecule type" value="Genomic_DNA"/>
</dbReference>
<evidence type="ECO:0000313" key="2">
    <source>
        <dbReference type="Proteomes" id="UP000076761"/>
    </source>
</evidence>
<accession>A0A165SKY6</accession>
<reference evidence="1 2" key="1">
    <citation type="journal article" date="2016" name="Mol. Biol. Evol.">
        <title>Comparative Genomics of Early-Diverging Mushroom-Forming Fungi Provides Insights into the Origins of Lignocellulose Decay Capabilities.</title>
        <authorList>
            <person name="Nagy L.G."/>
            <person name="Riley R."/>
            <person name="Tritt A."/>
            <person name="Adam C."/>
            <person name="Daum C."/>
            <person name="Floudas D."/>
            <person name="Sun H."/>
            <person name="Yadav J.S."/>
            <person name="Pangilinan J."/>
            <person name="Larsson K.H."/>
            <person name="Matsuura K."/>
            <person name="Barry K."/>
            <person name="Labutti K."/>
            <person name="Kuo R."/>
            <person name="Ohm R.A."/>
            <person name="Bhattacharya S.S."/>
            <person name="Shirouzu T."/>
            <person name="Yoshinaga Y."/>
            <person name="Martin F.M."/>
            <person name="Grigoriev I.V."/>
            <person name="Hibbett D.S."/>
        </authorList>
    </citation>
    <scope>NUCLEOTIDE SEQUENCE [LARGE SCALE GENOMIC DNA]</scope>
    <source>
        <strain evidence="1 2">HHB14362 ss-1</strain>
    </source>
</reference>
<dbReference type="OrthoDB" id="3017409at2759"/>
<dbReference type="AlphaFoldDB" id="A0A165SKY6"/>
<organism evidence="1 2">
    <name type="scientific">Neolentinus lepideus HHB14362 ss-1</name>
    <dbReference type="NCBI Taxonomy" id="1314782"/>
    <lineage>
        <taxon>Eukaryota</taxon>
        <taxon>Fungi</taxon>
        <taxon>Dikarya</taxon>
        <taxon>Basidiomycota</taxon>
        <taxon>Agaricomycotina</taxon>
        <taxon>Agaricomycetes</taxon>
        <taxon>Gloeophyllales</taxon>
        <taxon>Gloeophyllaceae</taxon>
        <taxon>Neolentinus</taxon>
    </lineage>
</organism>
<proteinExistence type="predicted"/>
<name>A0A165SKY6_9AGAM</name>
<evidence type="ECO:0000313" key="1">
    <source>
        <dbReference type="EMBL" id="KZT25317.1"/>
    </source>
</evidence>